<sequence>MSCCSIIRVLALISERVYHQTESFAFSFSPLFYGITHPKSRGMLLLLYAYPLWLDVRSYSGGADCLFYRLICLLQCGSQRPASHGGQ</sequence>
<dbReference type="Proteomes" id="UP000000593">
    <property type="component" value="Chromosome 2"/>
</dbReference>
<organism evidence="1 2">
    <name type="scientific">Photobacterium profundum (strain SS9)</name>
    <dbReference type="NCBI Taxonomy" id="298386"/>
    <lineage>
        <taxon>Bacteria</taxon>
        <taxon>Pseudomonadati</taxon>
        <taxon>Pseudomonadota</taxon>
        <taxon>Gammaproteobacteria</taxon>
        <taxon>Vibrionales</taxon>
        <taxon>Vibrionaceae</taxon>
        <taxon>Photobacterium</taxon>
    </lineage>
</organism>
<dbReference type="EMBL" id="CR378679">
    <property type="protein sequence ID" value="CAG23189.1"/>
    <property type="molecule type" value="Genomic_DNA"/>
</dbReference>
<evidence type="ECO:0000313" key="1">
    <source>
        <dbReference type="EMBL" id="CAG23189.1"/>
    </source>
</evidence>
<dbReference type="KEGG" id="ppr:PBPRB1318"/>
<accession>Q6LHP1</accession>
<gene>
    <name evidence="1" type="ordered locus">PBPRB1318</name>
</gene>
<proteinExistence type="predicted"/>
<keyword evidence="2" id="KW-1185">Reference proteome</keyword>
<protein>
    <submittedName>
        <fullName evidence="1">Uncharacterized protein</fullName>
    </submittedName>
</protein>
<name>Q6LHP1_PHOPR</name>
<evidence type="ECO:0000313" key="2">
    <source>
        <dbReference type="Proteomes" id="UP000000593"/>
    </source>
</evidence>
<dbReference type="HOGENOM" id="CLU_2480655_0_0_6"/>
<dbReference type="AlphaFoldDB" id="Q6LHP1"/>
<reference evidence="2" key="1">
    <citation type="journal article" date="2005" name="Science">
        <title>Life at depth: Photobacterium profundum genome sequence and expression analysis.</title>
        <authorList>
            <person name="Vezzi A."/>
            <person name="Campanaro S."/>
            <person name="D'Angelo M."/>
            <person name="Simonato F."/>
            <person name="Vitulo N."/>
            <person name="Lauro F.M."/>
            <person name="Cestaro A."/>
            <person name="Malacrida G."/>
            <person name="Simionati B."/>
            <person name="Cannata N."/>
            <person name="Romualdi C."/>
            <person name="Bartlett D.H."/>
            <person name="Valle G."/>
        </authorList>
    </citation>
    <scope>NUCLEOTIDE SEQUENCE [LARGE SCALE GENOMIC DNA]</scope>
    <source>
        <strain evidence="2">ATCC BAA-1253 / SS9</strain>
    </source>
</reference>